<reference evidence="2 3" key="1">
    <citation type="submission" date="2019-03" db="EMBL/GenBank/DDBJ databases">
        <title>Genomic Encyclopedia of Type Strains, Phase IV (KMG-IV): sequencing the most valuable type-strain genomes for metagenomic binning, comparative biology and taxonomic classification.</title>
        <authorList>
            <person name="Goeker M."/>
        </authorList>
    </citation>
    <scope>NUCLEOTIDE SEQUENCE [LARGE SCALE GENOMIC DNA]</scope>
    <source>
        <strain evidence="2 3">DSM 28559</strain>
    </source>
</reference>
<dbReference type="SUPFAM" id="SSF55729">
    <property type="entry name" value="Acyl-CoA N-acyltransferases (Nat)"/>
    <property type="match status" value="1"/>
</dbReference>
<comment type="caution">
    <text evidence="2">The sequence shown here is derived from an EMBL/GenBank/DDBJ whole genome shotgun (WGS) entry which is preliminary data.</text>
</comment>
<gene>
    <name evidence="2" type="ORF">EV212_10172</name>
</gene>
<dbReference type="Pfam" id="PF13420">
    <property type="entry name" value="Acetyltransf_4"/>
    <property type="match status" value="1"/>
</dbReference>
<dbReference type="Proteomes" id="UP000295711">
    <property type="component" value="Unassembled WGS sequence"/>
</dbReference>
<dbReference type="AlphaFoldDB" id="A0A4R2LDZ4"/>
<evidence type="ECO:0000313" key="3">
    <source>
        <dbReference type="Proteomes" id="UP000295711"/>
    </source>
</evidence>
<dbReference type="PROSITE" id="PS51186">
    <property type="entry name" value="GNAT"/>
    <property type="match status" value="1"/>
</dbReference>
<dbReference type="Gene3D" id="3.40.630.30">
    <property type="match status" value="1"/>
</dbReference>
<keyword evidence="2" id="KW-0808">Transferase</keyword>
<organism evidence="2 3">
    <name type="scientific">Frisingicoccus caecimuris</name>
    <dbReference type="NCBI Taxonomy" id="1796636"/>
    <lineage>
        <taxon>Bacteria</taxon>
        <taxon>Bacillati</taxon>
        <taxon>Bacillota</taxon>
        <taxon>Clostridia</taxon>
        <taxon>Lachnospirales</taxon>
        <taxon>Lachnospiraceae</taxon>
        <taxon>Frisingicoccus</taxon>
    </lineage>
</organism>
<dbReference type="InterPro" id="IPR000182">
    <property type="entry name" value="GNAT_dom"/>
</dbReference>
<evidence type="ECO:0000313" key="2">
    <source>
        <dbReference type="EMBL" id="TCO86292.1"/>
    </source>
</evidence>
<protein>
    <submittedName>
        <fullName evidence="2">Phosphinothricin acetyltransferase</fullName>
    </submittedName>
</protein>
<dbReference type="PANTHER" id="PTHR43072:SF8">
    <property type="entry name" value="ACYLTRANSFERASE FABY-RELATED"/>
    <property type="match status" value="1"/>
</dbReference>
<dbReference type="InterPro" id="IPR016181">
    <property type="entry name" value="Acyl_CoA_acyltransferase"/>
</dbReference>
<dbReference type="CDD" id="cd04301">
    <property type="entry name" value="NAT_SF"/>
    <property type="match status" value="1"/>
</dbReference>
<feature type="domain" description="N-acetyltransferase" evidence="1">
    <location>
        <begin position="1"/>
        <end position="162"/>
    </location>
</feature>
<name>A0A4R2LDZ4_9FIRM</name>
<dbReference type="PANTHER" id="PTHR43072">
    <property type="entry name" value="N-ACETYLTRANSFERASE"/>
    <property type="match status" value="1"/>
</dbReference>
<dbReference type="EMBL" id="SLXA01000001">
    <property type="protein sequence ID" value="TCO86292.1"/>
    <property type="molecule type" value="Genomic_DNA"/>
</dbReference>
<keyword evidence="3" id="KW-1185">Reference proteome</keyword>
<proteinExistence type="predicted"/>
<sequence>MILQLIKEEDIAEVLEIYAPYVQNTAITFEYEVPSLESFAERVHHYTEQYPWIVAKDHGKIVGYAYASLYRSREAYQWCCELSVYLRPEVQGKDLGRTLYSALMDLLTLQGYYMVYGVITLPNEASLALHNQLGFSMDGIQENCGFKLGSWHHTATMSKPLRDFDPPLSEPKSIHELSSDVIDAILSKGPLHL</sequence>
<dbReference type="GO" id="GO:0016747">
    <property type="term" value="F:acyltransferase activity, transferring groups other than amino-acyl groups"/>
    <property type="evidence" value="ECO:0007669"/>
    <property type="project" value="InterPro"/>
</dbReference>
<dbReference type="RefSeq" id="WP_165873249.1">
    <property type="nucleotide sequence ID" value="NZ_JANKAQ010000005.1"/>
</dbReference>
<accession>A0A4R2LDZ4</accession>
<evidence type="ECO:0000259" key="1">
    <source>
        <dbReference type="PROSITE" id="PS51186"/>
    </source>
</evidence>